<evidence type="ECO:0000313" key="1">
    <source>
        <dbReference type="EMBL" id="AYB56989.1"/>
    </source>
</evidence>
<sequence length="233" mass="26108">MTVIAWTDNDAGYEAWLTGNPTGYVANIYKSTDSKQPTRYLKIHRATHKLPDRSNPSSINPWTGNGYAKVTSDRLDELLGWLQSKGFEVSPDKYCVPCGLSGEVQSSEPLIVYPDEINPDQQTFIEGAAKQVVVNQYERDPKARSACIQHWKPICYVCGFDFHKTYGEMGRGFIHVHHLTDIASIGKEYQVDPCKDLRPVCPNCHAMLHTQRPALDIDVLRAQVLARSGDAKS</sequence>
<dbReference type="EMBL" id="CP026092">
    <property type="protein sequence ID" value="AYB56989.1"/>
    <property type="molecule type" value="Genomic_DNA"/>
</dbReference>
<dbReference type="InterPro" id="IPR003615">
    <property type="entry name" value="HNH_nuc"/>
</dbReference>
<dbReference type="CDD" id="cd00085">
    <property type="entry name" value="HNHc"/>
    <property type="match status" value="1"/>
</dbReference>
<dbReference type="GO" id="GO:0004519">
    <property type="term" value="F:endonuclease activity"/>
    <property type="evidence" value="ECO:0007669"/>
    <property type="project" value="UniProtKB-KW"/>
</dbReference>
<accession>A0A809E2X0</accession>
<protein>
    <submittedName>
        <fullName evidence="1">HNH endonuclease</fullName>
    </submittedName>
</protein>
<proteinExistence type="predicted"/>
<gene>
    <name evidence="1" type="ORF">C2L97_13760</name>
</gene>
<keyword evidence="1" id="KW-0540">Nuclease</keyword>
<keyword evidence="1" id="KW-0255">Endonuclease</keyword>
<reference evidence="1" key="1">
    <citation type="submission" date="2018-01" db="EMBL/GenBank/DDBJ databases">
        <title>Complete Genome Sequence of three strains from Ralstonia solanacearum ecotype Moko sequevar IIA-53 from Brazil.</title>
        <authorList>
            <person name="Silva J.R."/>
            <person name="Albuquerque G.M.R."/>
            <person name="Pais A.K.L."/>
            <person name="Silva A.M.F."/>
            <person name="Boiteux M.E.N.F."/>
            <person name="Souza E.B."/>
            <person name="Mariano R.L.R."/>
        </authorList>
    </citation>
    <scope>NUCLEOTIDE SEQUENCE [LARGE SCALE GENOMIC DNA]</scope>
    <source>
        <strain evidence="1">SFC</strain>
    </source>
</reference>
<dbReference type="RefSeq" id="WP_014617861.1">
    <property type="nucleotide sequence ID" value="NZ_JAIVEV010000054.1"/>
</dbReference>
<organism evidence="1">
    <name type="scientific">Ralstonia solanacearum</name>
    <name type="common">Pseudomonas solanacearum</name>
    <dbReference type="NCBI Taxonomy" id="305"/>
    <lineage>
        <taxon>Bacteria</taxon>
        <taxon>Pseudomonadati</taxon>
        <taxon>Pseudomonadota</taxon>
        <taxon>Betaproteobacteria</taxon>
        <taxon>Burkholderiales</taxon>
        <taxon>Burkholderiaceae</taxon>
        <taxon>Ralstonia</taxon>
        <taxon>Ralstonia solanacearum species complex</taxon>
    </lineage>
</organism>
<dbReference type="AlphaFoldDB" id="A0A809E2X0"/>
<keyword evidence="1" id="KW-0378">Hydrolase</keyword>
<name>A0A809E2X0_RALSL</name>